<reference evidence="5" key="2">
    <citation type="submission" date="2025-08" db="UniProtKB">
        <authorList>
            <consortium name="Ensembl"/>
        </authorList>
    </citation>
    <scope>IDENTIFICATION</scope>
</reference>
<keyword evidence="6" id="KW-1185">Reference proteome</keyword>
<keyword evidence="1" id="KW-1133">Transmembrane helix</keyword>
<dbReference type="GO" id="GO:0030968">
    <property type="term" value="P:endoplasmic reticulum unfolded protein response"/>
    <property type="evidence" value="ECO:0007669"/>
    <property type="project" value="TreeGrafter"/>
</dbReference>
<sequence length="766" mass="86485">MLGNVRRSLGSSDWASVGIYYLGLAEEKEAELNNRLAVDWLVQAAKQGRKSAARLLQRCWIQRKGIGEDNEEEVRRLSTESKFEQTVRKAAMMMFRKLNPGRKEKMAVSEMMENVGQVNAVHAGQFVDLDDFVEITKRYTQGMAPSTGSTQSQGPAQTSGEKVLQYPITAVIEVKDQLIDWASRAGVQWLSTVIPTHHVNALIFFFIISNLTVDLFAFFIPLLVFYLSFISMVICTLRIFQSSKAWENFSALTTLLTRFEPGLDVEQAESNFGWNNLEPYLYFLISVFFIVFSFPVADKGWIPCSELSTVAILFTVVSYKSLSPSGATYAKRALITEVATSLCSLTSLLPQSAVLLRMLSHTFTTLPLGDSVVMKISLPCLLDLYLYFLFFSMARQRGFRGTYCFLVPYLVCFLWCEFSVVLLQNSSPVGLIRTCVGYFLFLFALPVLAVGLAAMVLIQLVKWFLELELTKMIVTLAVCAVPVTLRLWTRFGLSLMDVFHSMSQRGAVKLILCCVTMVMLFFWMYVYHSEGLQGYNSTLTWRQYGQLCGPPAWKVKGVAQTQIFCTHLDGHQVTWTGRFRQVRVAETENGAQSVINLLPVFMGDWLRCLYGETYPKCDPLRNNSANTPDEEEELCVIKALAKHTCHVKRYDSYVLEVGVGMPEEDGVPEDRARDIKLVASHEFRQVLLRLQPGSLVEFSTTLEGRLGGQVPSFELKAIYCLDCDSSLLTAAGQVKIERDWRRTTLNSVKFAFDFFFSPFLSARIDV</sequence>
<dbReference type="PRINTS" id="PR02061">
    <property type="entry name" value="WOLFRAMIN"/>
</dbReference>
<dbReference type="InterPro" id="IPR045461">
    <property type="entry name" value="Wolframin_OB_fold"/>
</dbReference>
<protein>
    <submittedName>
        <fullName evidence="5">Wolframin ER transmembrane glycoprotein</fullName>
    </submittedName>
</protein>
<feature type="transmembrane region" description="Helical" evidence="1">
    <location>
        <begin position="277"/>
        <end position="294"/>
    </location>
</feature>
<dbReference type="InterPro" id="IPR045400">
    <property type="entry name" value="Wolframin_Cys-rich"/>
</dbReference>
<dbReference type="Pfam" id="PF20053">
    <property type="entry name" value="WC-rich"/>
    <property type="match status" value="1"/>
</dbReference>
<feature type="domain" description="Wolframin OB-fold" evidence="2">
    <location>
        <begin position="650"/>
        <end position="762"/>
    </location>
</feature>
<feature type="transmembrane region" description="Helical" evidence="1">
    <location>
        <begin position="372"/>
        <end position="391"/>
    </location>
</feature>
<dbReference type="AlphaFoldDB" id="A0A8K9XXJ8"/>
<feature type="transmembrane region" description="Helical" evidence="1">
    <location>
        <begin position="436"/>
        <end position="457"/>
    </location>
</feature>
<dbReference type="GeneTree" id="ENSGT00390000016928"/>
<dbReference type="GO" id="GO:0055074">
    <property type="term" value="P:calcium ion homeostasis"/>
    <property type="evidence" value="ECO:0007669"/>
    <property type="project" value="InterPro"/>
</dbReference>
<dbReference type="PANTHER" id="PTHR13098">
    <property type="entry name" value="WOLFRAMIN"/>
    <property type="match status" value="1"/>
</dbReference>
<evidence type="ECO:0000313" key="6">
    <source>
        <dbReference type="Proteomes" id="UP000694395"/>
    </source>
</evidence>
<evidence type="ECO:0000259" key="4">
    <source>
        <dbReference type="Pfam" id="PF20053"/>
    </source>
</evidence>
<keyword evidence="1" id="KW-0812">Transmembrane</keyword>
<dbReference type="GO" id="GO:0005789">
    <property type="term" value="C:endoplasmic reticulum membrane"/>
    <property type="evidence" value="ECO:0007669"/>
    <property type="project" value="TreeGrafter"/>
</dbReference>
<dbReference type="PANTHER" id="PTHR13098:SF4">
    <property type="entry name" value="WOLFRAMIN"/>
    <property type="match status" value="1"/>
</dbReference>
<dbReference type="InterPro" id="IPR026208">
    <property type="entry name" value="Wolframin"/>
</dbReference>
<dbReference type="Pfam" id="PF19914">
    <property type="entry name" value="WEF-hand"/>
    <property type="match status" value="1"/>
</dbReference>
<evidence type="ECO:0000259" key="2">
    <source>
        <dbReference type="Pfam" id="PF19913"/>
    </source>
</evidence>
<accession>A0A8K9XXJ8</accession>
<dbReference type="Proteomes" id="UP000694395">
    <property type="component" value="Chromosome 10"/>
</dbReference>
<dbReference type="Ensembl" id="ENSOMYT00000131848.1">
    <property type="protein sequence ID" value="ENSOMYP00000139381.1"/>
    <property type="gene ID" value="ENSOMYG00000055857.1"/>
</dbReference>
<feature type="transmembrane region" description="Helical" evidence="1">
    <location>
        <begin position="508"/>
        <end position="527"/>
    </location>
</feature>
<keyword evidence="1" id="KW-0472">Membrane</keyword>
<feature type="transmembrane region" description="Helical" evidence="1">
    <location>
        <begin position="469"/>
        <end position="488"/>
    </location>
</feature>
<dbReference type="Pfam" id="PF20023">
    <property type="entry name" value="WSLR"/>
    <property type="match status" value="1"/>
</dbReference>
<dbReference type="PRINTS" id="PR02060">
    <property type="entry name" value="WOLFFAMILY"/>
</dbReference>
<organism evidence="5 6">
    <name type="scientific">Oncorhynchus mykiss</name>
    <name type="common">Rainbow trout</name>
    <name type="synonym">Salmo gairdneri</name>
    <dbReference type="NCBI Taxonomy" id="8022"/>
    <lineage>
        <taxon>Eukaryota</taxon>
        <taxon>Metazoa</taxon>
        <taxon>Chordata</taxon>
        <taxon>Craniata</taxon>
        <taxon>Vertebrata</taxon>
        <taxon>Euteleostomi</taxon>
        <taxon>Actinopterygii</taxon>
        <taxon>Neopterygii</taxon>
        <taxon>Teleostei</taxon>
        <taxon>Protacanthopterygii</taxon>
        <taxon>Salmoniformes</taxon>
        <taxon>Salmonidae</taxon>
        <taxon>Salmoninae</taxon>
        <taxon>Oncorhynchus</taxon>
    </lineage>
</organism>
<proteinExistence type="predicted"/>
<feature type="transmembrane region" description="Helical" evidence="1">
    <location>
        <begin position="215"/>
        <end position="240"/>
    </location>
</feature>
<dbReference type="InterPro" id="IPR026209">
    <property type="entry name" value="Wolframin_fam"/>
</dbReference>
<feature type="domain" description="Wolframin cysteine-rich" evidence="4">
    <location>
        <begin position="541"/>
        <end position="649"/>
    </location>
</feature>
<evidence type="ECO:0000313" key="5">
    <source>
        <dbReference type="Ensembl" id="ENSOMYP00000139381.1"/>
    </source>
</evidence>
<dbReference type="InterPro" id="IPR045460">
    <property type="entry name" value="Wolframin_EF-hand"/>
</dbReference>
<evidence type="ECO:0000259" key="3">
    <source>
        <dbReference type="Pfam" id="PF19914"/>
    </source>
</evidence>
<dbReference type="InterPro" id="IPR045458">
    <property type="entry name" value="Wolframin_Sel1-like_rpt"/>
</dbReference>
<dbReference type="Pfam" id="PF19913">
    <property type="entry name" value="WCOB"/>
    <property type="match status" value="1"/>
</dbReference>
<name>A0A8K9XXJ8_ONCMY</name>
<feature type="domain" description="Wolframin EF-hand" evidence="3">
    <location>
        <begin position="87"/>
        <end position="122"/>
    </location>
</feature>
<evidence type="ECO:0000256" key="1">
    <source>
        <dbReference type="SAM" id="Phobius"/>
    </source>
</evidence>
<reference evidence="5" key="1">
    <citation type="submission" date="2020-07" db="EMBL/GenBank/DDBJ databases">
        <title>A long reads based de novo assembly of the rainbow trout Arlee double haploid line genome.</title>
        <authorList>
            <person name="Gao G."/>
            <person name="Palti Y."/>
        </authorList>
    </citation>
    <scope>NUCLEOTIDE SEQUENCE [LARGE SCALE GENOMIC DNA]</scope>
</reference>
<reference evidence="5" key="3">
    <citation type="submission" date="2025-09" db="UniProtKB">
        <authorList>
            <consortium name="Ensembl"/>
        </authorList>
    </citation>
    <scope>IDENTIFICATION</scope>
</reference>
<feature type="transmembrane region" description="Helical" evidence="1">
    <location>
        <begin position="189"/>
        <end position="209"/>
    </location>
</feature>
<feature type="transmembrane region" description="Helical" evidence="1">
    <location>
        <begin position="403"/>
        <end position="424"/>
    </location>
</feature>